<dbReference type="Gene3D" id="3.40.50.1820">
    <property type="entry name" value="alpha/beta hydrolase"/>
    <property type="match status" value="1"/>
</dbReference>
<dbReference type="GO" id="GO:0016787">
    <property type="term" value="F:hydrolase activity"/>
    <property type="evidence" value="ECO:0007669"/>
    <property type="project" value="UniProtKB-KW"/>
</dbReference>
<dbReference type="Proteomes" id="UP000186720">
    <property type="component" value="Unassembled WGS sequence"/>
</dbReference>
<dbReference type="EMBL" id="MPPL01000001">
    <property type="protein sequence ID" value="OKS88614.1"/>
    <property type="molecule type" value="Genomic_DNA"/>
</dbReference>
<proteinExistence type="predicted"/>
<gene>
    <name evidence="4" type="ORF">RG47T_4085</name>
</gene>
<dbReference type="InterPro" id="IPR029058">
    <property type="entry name" value="AB_hydrolase_fold"/>
</dbReference>
<sequence length="376" mass="42081">MFMKRFFSAAAILFFAVNTHAQLQRRYKDIVFKEVTIDQDLSYAIGKDKKAHLFDLYTPHDDNIKKRPLIIWMHGGGFLFGSKDAKGIKLWSNTFAQRGYVCAAINYSMSKKSPIFGFSTSDLQKSAYYAVLDLKQAIAYFKSNADKYGIDTNKIILGGNSAGGIMALQTAYTNNEQLAEQVGITKSDADAHPTEFIKIAAVVNFWGGIFDLHWLKNTKVPIVSVYGSTDGIINPDHKNSSIYGALAIQRKADELKIPNAAKVFEGYSHELEKHFNPIFSADKDTRERWEQAGQFAADFLYEQLLIEKPKTVKTGTTLDYRTMGLGVESKTSKKKKMPLVTPKSKTMVADTGGTSLDYKTMWNGTEVAQPARKKNK</sequence>
<feature type="domain" description="BD-FAE-like" evidence="3">
    <location>
        <begin position="55"/>
        <end position="218"/>
    </location>
</feature>
<dbReference type="AlphaFoldDB" id="A0A1Q6A3M9"/>
<evidence type="ECO:0000256" key="1">
    <source>
        <dbReference type="ARBA" id="ARBA00022801"/>
    </source>
</evidence>
<keyword evidence="5" id="KW-1185">Reference proteome</keyword>
<dbReference type="SUPFAM" id="SSF53474">
    <property type="entry name" value="alpha/beta-Hydrolases"/>
    <property type="match status" value="1"/>
</dbReference>
<dbReference type="OrthoDB" id="9777975at2"/>
<protein>
    <recommendedName>
        <fullName evidence="3">BD-FAE-like domain-containing protein</fullName>
    </recommendedName>
</protein>
<comment type="caution">
    <text evidence="4">The sequence shown here is derived from an EMBL/GenBank/DDBJ whole genome shotgun (WGS) entry which is preliminary data.</text>
</comment>
<dbReference type="Pfam" id="PF20434">
    <property type="entry name" value="BD-FAE"/>
    <property type="match status" value="1"/>
</dbReference>
<organism evidence="4 5">
    <name type="scientific">Mucilaginibacter polytrichastri</name>
    <dbReference type="NCBI Taxonomy" id="1302689"/>
    <lineage>
        <taxon>Bacteria</taxon>
        <taxon>Pseudomonadati</taxon>
        <taxon>Bacteroidota</taxon>
        <taxon>Sphingobacteriia</taxon>
        <taxon>Sphingobacteriales</taxon>
        <taxon>Sphingobacteriaceae</taxon>
        <taxon>Mucilaginibacter</taxon>
    </lineage>
</organism>
<reference evidence="4 5" key="1">
    <citation type="submission" date="2016-11" db="EMBL/GenBank/DDBJ databases">
        <title>Whole Genome Sequencing of Mucilaginibacter polytrichastri RG4-7(T) isolated from the moss sample.</title>
        <authorList>
            <person name="Li Y."/>
        </authorList>
    </citation>
    <scope>NUCLEOTIDE SEQUENCE [LARGE SCALE GENOMIC DNA]</scope>
    <source>
        <strain evidence="4 5">RG4-7</strain>
    </source>
</reference>
<keyword evidence="2" id="KW-0732">Signal</keyword>
<dbReference type="InterPro" id="IPR050300">
    <property type="entry name" value="GDXG_lipolytic_enzyme"/>
</dbReference>
<evidence type="ECO:0000313" key="4">
    <source>
        <dbReference type="EMBL" id="OKS88614.1"/>
    </source>
</evidence>
<accession>A0A1Q6A3M9</accession>
<dbReference type="STRING" id="1302689.RG47T_4085"/>
<evidence type="ECO:0000259" key="3">
    <source>
        <dbReference type="Pfam" id="PF20434"/>
    </source>
</evidence>
<dbReference type="PANTHER" id="PTHR48081">
    <property type="entry name" value="AB HYDROLASE SUPERFAMILY PROTEIN C4A8.06C"/>
    <property type="match status" value="1"/>
</dbReference>
<dbReference type="InterPro" id="IPR049492">
    <property type="entry name" value="BD-FAE-like_dom"/>
</dbReference>
<keyword evidence="1" id="KW-0378">Hydrolase</keyword>
<feature type="chain" id="PRO_5012908713" description="BD-FAE-like domain-containing protein" evidence="2">
    <location>
        <begin position="22"/>
        <end position="376"/>
    </location>
</feature>
<evidence type="ECO:0000313" key="5">
    <source>
        <dbReference type="Proteomes" id="UP000186720"/>
    </source>
</evidence>
<name>A0A1Q6A3M9_9SPHI</name>
<feature type="signal peptide" evidence="2">
    <location>
        <begin position="1"/>
        <end position="21"/>
    </location>
</feature>
<evidence type="ECO:0000256" key="2">
    <source>
        <dbReference type="SAM" id="SignalP"/>
    </source>
</evidence>